<sequence length="90" mass="10509">MLNLLMISYTFSYNHYRSPTLSFPNPNKGLKHRKARGCKLIASSIFPINHAKVMLFNMTYHMLSERIEKTSCKLRRPEEMKFGANPSLFI</sequence>
<protein>
    <submittedName>
        <fullName evidence="1">Uncharacterized protein</fullName>
    </submittedName>
</protein>
<proteinExistence type="predicted"/>
<accession>A0AAU9MX34</accession>
<evidence type="ECO:0000313" key="2">
    <source>
        <dbReference type="Proteomes" id="UP001157418"/>
    </source>
</evidence>
<name>A0AAU9MX34_9ASTR</name>
<dbReference type="Proteomes" id="UP001157418">
    <property type="component" value="Unassembled WGS sequence"/>
</dbReference>
<evidence type="ECO:0000313" key="1">
    <source>
        <dbReference type="EMBL" id="CAH1431092.1"/>
    </source>
</evidence>
<keyword evidence="2" id="KW-1185">Reference proteome</keyword>
<dbReference type="EMBL" id="CAKMRJ010003334">
    <property type="protein sequence ID" value="CAH1431092.1"/>
    <property type="molecule type" value="Genomic_DNA"/>
</dbReference>
<comment type="caution">
    <text evidence="1">The sequence shown here is derived from an EMBL/GenBank/DDBJ whole genome shotgun (WGS) entry which is preliminary data.</text>
</comment>
<reference evidence="1 2" key="1">
    <citation type="submission" date="2022-01" db="EMBL/GenBank/DDBJ databases">
        <authorList>
            <person name="Xiong W."/>
            <person name="Schranz E."/>
        </authorList>
    </citation>
    <scope>NUCLEOTIDE SEQUENCE [LARGE SCALE GENOMIC DNA]</scope>
</reference>
<organism evidence="1 2">
    <name type="scientific">Lactuca virosa</name>
    <dbReference type="NCBI Taxonomy" id="75947"/>
    <lineage>
        <taxon>Eukaryota</taxon>
        <taxon>Viridiplantae</taxon>
        <taxon>Streptophyta</taxon>
        <taxon>Embryophyta</taxon>
        <taxon>Tracheophyta</taxon>
        <taxon>Spermatophyta</taxon>
        <taxon>Magnoliopsida</taxon>
        <taxon>eudicotyledons</taxon>
        <taxon>Gunneridae</taxon>
        <taxon>Pentapetalae</taxon>
        <taxon>asterids</taxon>
        <taxon>campanulids</taxon>
        <taxon>Asterales</taxon>
        <taxon>Asteraceae</taxon>
        <taxon>Cichorioideae</taxon>
        <taxon>Cichorieae</taxon>
        <taxon>Lactucinae</taxon>
        <taxon>Lactuca</taxon>
    </lineage>
</organism>
<dbReference type="AlphaFoldDB" id="A0AAU9MX34"/>
<gene>
    <name evidence="1" type="ORF">LVIROSA_LOCUS17822</name>
</gene>